<evidence type="ECO:0000313" key="7">
    <source>
        <dbReference type="EMBL" id="KAJ5354510.1"/>
    </source>
</evidence>
<organism evidence="7 8">
    <name type="scientific">Penicillium brevicompactum</name>
    <dbReference type="NCBI Taxonomy" id="5074"/>
    <lineage>
        <taxon>Eukaryota</taxon>
        <taxon>Fungi</taxon>
        <taxon>Dikarya</taxon>
        <taxon>Ascomycota</taxon>
        <taxon>Pezizomycotina</taxon>
        <taxon>Eurotiomycetes</taxon>
        <taxon>Eurotiomycetidae</taxon>
        <taxon>Eurotiales</taxon>
        <taxon>Aspergillaceae</taxon>
        <taxon>Penicillium</taxon>
    </lineage>
</organism>
<dbReference type="GO" id="GO:0016020">
    <property type="term" value="C:membrane"/>
    <property type="evidence" value="ECO:0007669"/>
    <property type="project" value="UniProtKB-SubCell"/>
</dbReference>
<proteinExistence type="predicted"/>
<dbReference type="AlphaFoldDB" id="A0A9W9R7Q7"/>
<dbReference type="Proteomes" id="UP001148299">
    <property type="component" value="Unassembled WGS sequence"/>
</dbReference>
<feature type="region of interest" description="Disordered" evidence="5">
    <location>
        <begin position="116"/>
        <end position="156"/>
    </location>
</feature>
<comment type="subcellular location">
    <subcellularLocation>
        <location evidence="1">Membrane</location>
        <topology evidence="1">Single-pass membrane protein</topology>
    </subcellularLocation>
</comment>
<evidence type="ECO:0000256" key="2">
    <source>
        <dbReference type="ARBA" id="ARBA00022692"/>
    </source>
</evidence>
<evidence type="ECO:0000256" key="5">
    <source>
        <dbReference type="SAM" id="MobiDB-lite"/>
    </source>
</evidence>
<evidence type="ECO:0000256" key="4">
    <source>
        <dbReference type="ARBA" id="ARBA00023136"/>
    </source>
</evidence>
<dbReference type="CDD" id="cd12087">
    <property type="entry name" value="TM_EGFR-like"/>
    <property type="match status" value="1"/>
</dbReference>
<sequence length="245" mass="26180">MTSKVQPGWAVRRKHQCKSTENSRPTWADWVVCCPSQTKWAPIGNTTQCVIEDTKEEVPTQCADPTLVLWKNRDYFCCEPGLIGFENYWKSVGCADVDEVSAGIENRTMKNVEQLGIIPSNSTDSNSSTSISTPSSLPSISSATSEASGSSGSSPSGGVIAGAVVGSVAGLILIVALVWFLARRHYRSKDLSTPQGPFSGHGNFVESSSKHRSSELDATDPRLQGSSIHSPARNELPANPPGQAE</sequence>
<feature type="region of interest" description="Disordered" evidence="5">
    <location>
        <begin position="190"/>
        <end position="245"/>
    </location>
</feature>
<evidence type="ECO:0000256" key="3">
    <source>
        <dbReference type="ARBA" id="ARBA00022989"/>
    </source>
</evidence>
<keyword evidence="4 6" id="KW-0472">Membrane</keyword>
<dbReference type="PANTHER" id="PTHR15549:SF27">
    <property type="entry name" value="CHITIN-BINDING TYPE-1 DOMAIN-CONTAINING PROTEIN"/>
    <property type="match status" value="1"/>
</dbReference>
<dbReference type="InterPro" id="IPR051694">
    <property type="entry name" value="Immunoregulatory_rcpt-like"/>
</dbReference>
<keyword evidence="8" id="KW-1185">Reference proteome</keyword>
<evidence type="ECO:0000256" key="6">
    <source>
        <dbReference type="SAM" id="Phobius"/>
    </source>
</evidence>
<evidence type="ECO:0000256" key="1">
    <source>
        <dbReference type="ARBA" id="ARBA00004167"/>
    </source>
</evidence>
<dbReference type="PANTHER" id="PTHR15549">
    <property type="entry name" value="PAIRED IMMUNOGLOBULIN-LIKE TYPE 2 RECEPTOR"/>
    <property type="match status" value="1"/>
</dbReference>
<keyword evidence="3 6" id="KW-1133">Transmembrane helix</keyword>
<keyword evidence="2 6" id="KW-0812">Transmembrane</keyword>
<accession>A0A9W9R7Q7</accession>
<reference evidence="7" key="1">
    <citation type="submission" date="2022-12" db="EMBL/GenBank/DDBJ databases">
        <authorList>
            <person name="Petersen C."/>
        </authorList>
    </citation>
    <scope>NUCLEOTIDE SEQUENCE</scope>
    <source>
        <strain evidence="7">IBT 35675</strain>
    </source>
</reference>
<feature type="transmembrane region" description="Helical" evidence="6">
    <location>
        <begin position="159"/>
        <end position="182"/>
    </location>
</feature>
<dbReference type="EMBL" id="JAPZBR010000004">
    <property type="protein sequence ID" value="KAJ5354510.1"/>
    <property type="molecule type" value="Genomic_DNA"/>
</dbReference>
<evidence type="ECO:0000313" key="8">
    <source>
        <dbReference type="Proteomes" id="UP001148299"/>
    </source>
</evidence>
<reference evidence="7" key="2">
    <citation type="journal article" date="2023" name="IMA Fungus">
        <title>Comparative genomic study of the Penicillium genus elucidates a diverse pangenome and 15 lateral gene transfer events.</title>
        <authorList>
            <person name="Petersen C."/>
            <person name="Sorensen T."/>
            <person name="Nielsen M.R."/>
            <person name="Sondergaard T.E."/>
            <person name="Sorensen J.L."/>
            <person name="Fitzpatrick D.A."/>
            <person name="Frisvad J.C."/>
            <person name="Nielsen K.L."/>
        </authorList>
    </citation>
    <scope>NUCLEOTIDE SEQUENCE</scope>
    <source>
        <strain evidence="7">IBT 35675</strain>
    </source>
</reference>
<feature type="compositionally biased region" description="Low complexity" evidence="5">
    <location>
        <begin position="118"/>
        <end position="156"/>
    </location>
</feature>
<gene>
    <name evidence="7" type="ORF">N7541_005554</name>
</gene>
<comment type="caution">
    <text evidence="7">The sequence shown here is derived from an EMBL/GenBank/DDBJ whole genome shotgun (WGS) entry which is preliminary data.</text>
</comment>
<protein>
    <submittedName>
        <fullName evidence="7">Uncharacterized protein</fullName>
    </submittedName>
</protein>
<name>A0A9W9R7Q7_PENBR</name>
<dbReference type="GO" id="GO:0071944">
    <property type="term" value="C:cell periphery"/>
    <property type="evidence" value="ECO:0007669"/>
    <property type="project" value="UniProtKB-ARBA"/>
</dbReference>